<keyword evidence="1" id="KW-0547">Nucleotide-binding</keyword>
<feature type="compositionally biased region" description="Polar residues" evidence="2">
    <location>
        <begin position="818"/>
        <end position="832"/>
    </location>
</feature>
<dbReference type="EMBL" id="CR382138">
    <property type="protein sequence ID" value="CAG88977.2"/>
    <property type="molecule type" value="Genomic_DNA"/>
</dbReference>
<dbReference type="KEGG" id="dha:DEHA2F06600g"/>
<dbReference type="STRING" id="284592.Q6BMC6"/>
<evidence type="ECO:0000313" key="5">
    <source>
        <dbReference type="Proteomes" id="UP000000599"/>
    </source>
</evidence>
<dbReference type="OrthoDB" id="2018507at2759"/>
<dbReference type="GO" id="GO:0005737">
    <property type="term" value="C:cytoplasm"/>
    <property type="evidence" value="ECO:0007669"/>
    <property type="project" value="TreeGrafter"/>
</dbReference>
<feature type="region of interest" description="Disordered" evidence="2">
    <location>
        <begin position="773"/>
        <end position="806"/>
    </location>
</feature>
<feature type="compositionally biased region" description="Basic and acidic residues" evidence="2">
    <location>
        <begin position="457"/>
        <end position="472"/>
    </location>
</feature>
<dbReference type="PROSITE" id="PS00108">
    <property type="entry name" value="PROTEIN_KINASE_ST"/>
    <property type="match status" value="1"/>
</dbReference>
<evidence type="ECO:0000256" key="2">
    <source>
        <dbReference type="SAM" id="MobiDB-lite"/>
    </source>
</evidence>
<dbReference type="OMA" id="GIYEMHK"/>
<reference evidence="4 5" key="1">
    <citation type="journal article" date="2004" name="Nature">
        <title>Genome evolution in yeasts.</title>
        <authorList>
            <consortium name="Genolevures"/>
            <person name="Dujon B."/>
            <person name="Sherman D."/>
            <person name="Fischer G."/>
            <person name="Durrens P."/>
            <person name="Casaregola S."/>
            <person name="Lafontaine I."/>
            <person name="de Montigny J."/>
            <person name="Marck C."/>
            <person name="Neuveglise C."/>
            <person name="Talla E."/>
            <person name="Goffard N."/>
            <person name="Frangeul L."/>
            <person name="Aigle M."/>
            <person name="Anthouard V."/>
            <person name="Babour A."/>
            <person name="Barbe V."/>
            <person name="Barnay S."/>
            <person name="Blanchin S."/>
            <person name="Beckerich J.M."/>
            <person name="Beyne E."/>
            <person name="Bleykasten C."/>
            <person name="Boisrame A."/>
            <person name="Boyer J."/>
            <person name="Cattolico L."/>
            <person name="Confanioleri F."/>
            <person name="de Daruvar A."/>
            <person name="Despons L."/>
            <person name="Fabre E."/>
            <person name="Fairhead C."/>
            <person name="Ferry-Dumazet H."/>
            <person name="Groppi A."/>
            <person name="Hantraye F."/>
            <person name="Hennequin C."/>
            <person name="Jauniaux N."/>
            <person name="Joyet P."/>
            <person name="Kachouri R."/>
            <person name="Kerrest A."/>
            <person name="Koszul R."/>
            <person name="Lemaire M."/>
            <person name="Lesur I."/>
            <person name="Ma L."/>
            <person name="Muller H."/>
            <person name="Nicaud J.M."/>
            <person name="Nikolski M."/>
            <person name="Oztas S."/>
            <person name="Ozier-Kalogeropoulos O."/>
            <person name="Pellenz S."/>
            <person name="Potier S."/>
            <person name="Richard G.F."/>
            <person name="Straub M.L."/>
            <person name="Suleau A."/>
            <person name="Swennene D."/>
            <person name="Tekaia F."/>
            <person name="Wesolowski-Louvel M."/>
            <person name="Westhof E."/>
            <person name="Wirth B."/>
            <person name="Zeniou-Meyer M."/>
            <person name="Zivanovic I."/>
            <person name="Bolotin-Fukuhara M."/>
            <person name="Thierry A."/>
            <person name="Bouchier C."/>
            <person name="Caudron B."/>
            <person name="Scarpelli C."/>
            <person name="Gaillardin C."/>
            <person name="Weissenbach J."/>
            <person name="Wincker P."/>
            <person name="Souciet J.L."/>
        </authorList>
    </citation>
    <scope>NUCLEOTIDE SEQUENCE [LARGE SCALE GENOMIC DNA]</scope>
    <source>
        <strain evidence="5">ATCC 36239 / CBS 767 / BCRC 21394 / JCM 1990 / NBRC 0083 / IGC 2968</strain>
    </source>
</reference>
<name>Q6BMC6_DEBHA</name>
<dbReference type="eggNOG" id="KOG1989">
    <property type="taxonomic scope" value="Eukaryota"/>
</dbReference>
<feature type="compositionally biased region" description="Polar residues" evidence="2">
    <location>
        <begin position="929"/>
        <end position="939"/>
    </location>
</feature>
<gene>
    <name evidence="4" type="ordered locus">DEHA2F06600g</name>
</gene>
<feature type="region of interest" description="Disordered" evidence="2">
    <location>
        <begin position="627"/>
        <end position="650"/>
    </location>
</feature>
<dbReference type="RefSeq" id="XP_460645.2">
    <property type="nucleotide sequence ID" value="XM_460645.1"/>
</dbReference>
<dbReference type="InterPro" id="IPR000719">
    <property type="entry name" value="Prot_kinase_dom"/>
</dbReference>
<dbReference type="GO" id="GO:0004674">
    <property type="term" value="F:protein serine/threonine kinase activity"/>
    <property type="evidence" value="ECO:0007669"/>
    <property type="project" value="TreeGrafter"/>
</dbReference>
<evidence type="ECO:0000256" key="1">
    <source>
        <dbReference type="ARBA" id="ARBA00022741"/>
    </source>
</evidence>
<feature type="compositionally biased region" description="Basic and acidic residues" evidence="2">
    <location>
        <begin position="913"/>
        <end position="922"/>
    </location>
</feature>
<dbReference type="GO" id="GO:0000147">
    <property type="term" value="P:actin cortical patch assembly"/>
    <property type="evidence" value="ECO:0007669"/>
    <property type="project" value="TreeGrafter"/>
</dbReference>
<evidence type="ECO:0000313" key="4">
    <source>
        <dbReference type="EMBL" id="CAG88977.2"/>
    </source>
</evidence>
<feature type="compositionally biased region" description="Polar residues" evidence="2">
    <location>
        <begin position="879"/>
        <end position="889"/>
    </location>
</feature>
<feature type="compositionally biased region" description="Polar residues" evidence="2">
    <location>
        <begin position="954"/>
        <end position="964"/>
    </location>
</feature>
<feature type="region of interest" description="Disordered" evidence="2">
    <location>
        <begin position="664"/>
        <end position="704"/>
    </location>
</feature>
<dbReference type="VEuPathDB" id="FungiDB:DEHA2F06600g"/>
<feature type="region of interest" description="Disordered" evidence="2">
    <location>
        <begin position="816"/>
        <end position="835"/>
    </location>
</feature>
<feature type="compositionally biased region" description="Acidic residues" evidence="2">
    <location>
        <begin position="942"/>
        <end position="953"/>
    </location>
</feature>
<accession>Q6BMC6</accession>
<dbReference type="PROSITE" id="PS50011">
    <property type="entry name" value="PROTEIN_KINASE_DOM"/>
    <property type="match status" value="1"/>
</dbReference>
<dbReference type="SUPFAM" id="SSF56112">
    <property type="entry name" value="Protein kinase-like (PK-like)"/>
    <property type="match status" value="1"/>
</dbReference>
<feature type="region of interest" description="Disordered" evidence="2">
    <location>
        <begin position="406"/>
        <end position="500"/>
    </location>
</feature>
<feature type="compositionally biased region" description="Basic and acidic residues" evidence="2">
    <location>
        <begin position="976"/>
        <end position="992"/>
    </location>
</feature>
<feature type="domain" description="Protein kinase" evidence="3">
    <location>
        <begin position="20"/>
        <end position="294"/>
    </location>
</feature>
<dbReference type="Proteomes" id="UP000000599">
    <property type="component" value="Chromosome F"/>
</dbReference>
<feature type="compositionally biased region" description="Polar residues" evidence="2">
    <location>
        <begin position="416"/>
        <end position="425"/>
    </location>
</feature>
<dbReference type="InterPro" id="IPR008271">
    <property type="entry name" value="Ser/Thr_kinase_AS"/>
</dbReference>
<dbReference type="InterPro" id="IPR011009">
    <property type="entry name" value="Kinase-like_dom_sf"/>
</dbReference>
<proteinExistence type="predicted"/>
<keyword evidence="5" id="KW-1185">Reference proteome</keyword>
<dbReference type="GeneID" id="2904113"/>
<sequence>MGNFPKLPEGTQLPVGGHQVTILKYLSEGGFAHIYKVKIDPKEEDTDIACLKRVIVPDKNGLDQLRKEVDVMKNLRYGRNIVKYYDSHAARLENGTYQVLVLMELCPNKSLLDYMNVKIKTKLTEPEILKIMSDISIGIYEMHKMKLVHRDIKIENVLIDAKNDFKLCDFGSTSSPIMPPKDQQQFQLLSHDIMYQTTPQYRAPEMIDLYRGFPIDEKADIWALGCFLYKLCYYTTPFEANGDIAILHATFQFLPAPVFSGDLKNLIIIMLQENPLFRPNIVQVLMLLCTMMKIEFKSLKLEDIYNTGPYNFHALHEYQRHKQNELLKQQQLYYQQNAYANGGKATSEVNLAKHYGNQIRSQNQSPFIRSQGGTPSQAYGQLNASNTADLQHQTQAELPAALSHDLEPQKNKQEAGVTSPNNEVNSETEDDNTSEIGLENLDNVEERYPSLEDLLEDPTKRTKSIDSDRVSQKDNAPPNLPNQNIRQPNMQNYGPQVPTQPVILSNADLQKLTPDQFQQYHYQHQAYQYQLDQYQKQLYQQNEQQKHQQANALNPNSIDHNITTGKSKEPSEFEKKEAWERHHSKIEKDAELLVDDIFATNSKSPALAPVQVQNTNQSAKGDIESLSKLKKSVSSEYPSTSSDGHSKQHGEICAEDSIEPSIGAHNAQDAAGVFNDDGKEISSRSRHSLDGHNLRPEGGHDQRDVFINDASNKVNDVDSFESFSGKYPDILSNMHIDAPFNSSPQTKVSNNSNIPSINSSSTAAKYPFTYQQPSQQNVAYSNPKPDVNANKSDIRKHANPWGDYTKNANVAPVKRVSSHSGIVNSQPASISNEPAPIIPVHEQMNALSLKERPSSMQQRGNSNEQSSEANLIDLEVGLESSSSSTNTPALNPKTKDLYKLNTESSLSGFDLDDEKKPSESKHQFKKRLSSAQNPSSFSFQEEVIDFASDDENPENSSEMNRLSIRNSLSKKPKSRKSSEHKRSDSANSEGKKRLSLFGSSQGN</sequence>
<dbReference type="GO" id="GO:0007015">
    <property type="term" value="P:actin filament organization"/>
    <property type="evidence" value="ECO:0007669"/>
    <property type="project" value="TreeGrafter"/>
</dbReference>
<dbReference type="PANTHER" id="PTHR22967:SF65">
    <property type="entry name" value="SERINE_THREONINE-PROTEIN KINASE AKL1"/>
    <property type="match status" value="1"/>
</dbReference>
<feature type="compositionally biased region" description="Basic and acidic residues" evidence="2">
    <location>
        <begin position="676"/>
        <end position="704"/>
    </location>
</feature>
<feature type="region of interest" description="Disordered" evidence="2">
    <location>
        <begin position="905"/>
        <end position="1003"/>
    </location>
</feature>
<dbReference type="InParanoid" id="Q6BMC6"/>
<feature type="compositionally biased region" description="Polar residues" evidence="2">
    <location>
        <begin position="552"/>
        <end position="565"/>
    </location>
</feature>
<evidence type="ECO:0000259" key="3">
    <source>
        <dbReference type="PROSITE" id="PS50011"/>
    </source>
</evidence>
<dbReference type="SMART" id="SM00220">
    <property type="entry name" value="S_TKc"/>
    <property type="match status" value="1"/>
</dbReference>
<dbReference type="HOGENOM" id="CLU_011638_1_0_1"/>
<organism evidence="4 5">
    <name type="scientific">Debaryomyces hansenii (strain ATCC 36239 / CBS 767 / BCRC 21394 / JCM 1990 / NBRC 0083 / IGC 2968)</name>
    <name type="common">Yeast</name>
    <name type="synonym">Torulaspora hansenii</name>
    <dbReference type="NCBI Taxonomy" id="284592"/>
    <lineage>
        <taxon>Eukaryota</taxon>
        <taxon>Fungi</taxon>
        <taxon>Dikarya</taxon>
        <taxon>Ascomycota</taxon>
        <taxon>Saccharomycotina</taxon>
        <taxon>Pichiomycetes</taxon>
        <taxon>Debaryomycetaceae</taxon>
        <taxon>Debaryomyces</taxon>
    </lineage>
</organism>
<dbReference type="Pfam" id="PF00069">
    <property type="entry name" value="Pkinase"/>
    <property type="match status" value="1"/>
</dbReference>
<dbReference type="Gene3D" id="1.10.510.10">
    <property type="entry name" value="Transferase(Phosphotransferase) domain 1"/>
    <property type="match status" value="1"/>
</dbReference>
<protein>
    <submittedName>
        <fullName evidence="4">DEHA2F06600p</fullName>
    </submittedName>
</protein>
<feature type="compositionally biased region" description="Polar residues" evidence="2">
    <location>
        <begin position="481"/>
        <end position="500"/>
    </location>
</feature>
<feature type="region of interest" description="Disordered" evidence="2">
    <location>
        <begin position="877"/>
        <end position="896"/>
    </location>
</feature>
<feature type="region of interest" description="Disordered" evidence="2">
    <location>
        <begin position="543"/>
        <end position="573"/>
    </location>
</feature>
<dbReference type="PANTHER" id="PTHR22967">
    <property type="entry name" value="SERINE/THREONINE PROTEIN KINASE"/>
    <property type="match status" value="1"/>
</dbReference>
<dbReference type="GO" id="GO:0005524">
    <property type="term" value="F:ATP binding"/>
    <property type="evidence" value="ECO:0007669"/>
    <property type="project" value="InterPro"/>
</dbReference>
<dbReference type="AlphaFoldDB" id="Q6BMC6"/>